<evidence type="ECO:0000313" key="4">
    <source>
        <dbReference type="EMBL" id="CAF1379480.1"/>
    </source>
</evidence>
<protein>
    <recommendedName>
        <fullName evidence="2">Ig-like domain-containing protein</fullName>
    </recommendedName>
</protein>
<dbReference type="GO" id="GO:0004672">
    <property type="term" value="F:protein kinase activity"/>
    <property type="evidence" value="ECO:0007669"/>
    <property type="project" value="TreeGrafter"/>
</dbReference>
<dbReference type="PANTHER" id="PTHR47633">
    <property type="entry name" value="IMMUNOGLOBULIN"/>
    <property type="match status" value="1"/>
</dbReference>
<evidence type="ECO:0000259" key="2">
    <source>
        <dbReference type="PROSITE" id="PS50835"/>
    </source>
</evidence>
<sequence>MSGETISESKDTTSEEKTDLKIKFLTQLNDKSAIKDSPVVLECSIQSSTSAPIQVKWFKNGIQLQNNYDYEQTENNQHFQLIIRKVLIEDKGIYSVEVSNEIHRISSTCQLSIYENYVHVEQEKAGISIGIITTDDISSCLVVLIDGLFYQSPFAYLKHSSWTPKFPSSSSLSSVALISHILIDLADSIRQELKISFDLTEEPNLKESIKNLVIVVSGGEIKNVDAMRDAFYLLYNKTNLIHIINSINNMNDEKLVLKYDAIYLCQELINNISIIKATTNGLSVEKEDAYSKVENPNAIESVTTWMYINYNYYTKLGYAGIRFQYLRTTINLALMHINLLKKDQFFLTDKQTKEIIQENNLFLI</sequence>
<dbReference type="InterPro" id="IPR003599">
    <property type="entry name" value="Ig_sub"/>
</dbReference>
<evidence type="ECO:0000313" key="5">
    <source>
        <dbReference type="Proteomes" id="UP000663870"/>
    </source>
</evidence>
<dbReference type="AlphaFoldDB" id="A0A815J9U6"/>
<dbReference type="PROSITE" id="PS50835">
    <property type="entry name" value="IG_LIKE"/>
    <property type="match status" value="1"/>
</dbReference>
<dbReference type="InterPro" id="IPR013783">
    <property type="entry name" value="Ig-like_fold"/>
</dbReference>
<dbReference type="Gene3D" id="2.60.40.10">
    <property type="entry name" value="Immunoglobulins"/>
    <property type="match status" value="1"/>
</dbReference>
<dbReference type="EMBL" id="CAJNOH010000904">
    <property type="protein sequence ID" value="CAF1145849.1"/>
    <property type="molecule type" value="Genomic_DNA"/>
</dbReference>
<dbReference type="Proteomes" id="UP000663854">
    <property type="component" value="Unassembled WGS sequence"/>
</dbReference>
<gene>
    <name evidence="4" type="ORF">JXQ802_LOCUS33595</name>
    <name evidence="3" type="ORF">PYM288_LOCUS21957</name>
</gene>
<keyword evidence="1" id="KW-0393">Immunoglobulin domain</keyword>
<reference evidence="4" key="1">
    <citation type="submission" date="2021-02" db="EMBL/GenBank/DDBJ databases">
        <authorList>
            <person name="Nowell W R."/>
        </authorList>
    </citation>
    <scope>NUCLEOTIDE SEQUENCE</scope>
</reference>
<comment type="caution">
    <text evidence="4">The sequence shown here is derived from an EMBL/GenBank/DDBJ whole genome shotgun (WGS) entry which is preliminary data.</text>
</comment>
<accession>A0A815J9U6</accession>
<feature type="domain" description="Ig-like" evidence="2">
    <location>
        <begin position="22"/>
        <end position="112"/>
    </location>
</feature>
<name>A0A815J9U6_9BILA</name>
<dbReference type="Proteomes" id="UP000663870">
    <property type="component" value="Unassembled WGS sequence"/>
</dbReference>
<dbReference type="InterPro" id="IPR013098">
    <property type="entry name" value="Ig_I-set"/>
</dbReference>
<dbReference type="CDD" id="cd00096">
    <property type="entry name" value="Ig"/>
    <property type="match status" value="1"/>
</dbReference>
<keyword evidence="5" id="KW-1185">Reference proteome</keyword>
<dbReference type="Pfam" id="PF07679">
    <property type="entry name" value="I-set"/>
    <property type="match status" value="1"/>
</dbReference>
<dbReference type="FunFam" id="2.60.40.10:FF:000107">
    <property type="entry name" value="Myosin, light chain kinase a"/>
    <property type="match status" value="1"/>
</dbReference>
<evidence type="ECO:0000256" key="1">
    <source>
        <dbReference type="ARBA" id="ARBA00023319"/>
    </source>
</evidence>
<organism evidence="4 5">
    <name type="scientific">Rotaria sordida</name>
    <dbReference type="NCBI Taxonomy" id="392033"/>
    <lineage>
        <taxon>Eukaryota</taxon>
        <taxon>Metazoa</taxon>
        <taxon>Spiralia</taxon>
        <taxon>Gnathifera</taxon>
        <taxon>Rotifera</taxon>
        <taxon>Eurotatoria</taxon>
        <taxon>Bdelloidea</taxon>
        <taxon>Philodinida</taxon>
        <taxon>Philodinidae</taxon>
        <taxon>Rotaria</taxon>
    </lineage>
</organism>
<dbReference type="InterPro" id="IPR007110">
    <property type="entry name" value="Ig-like_dom"/>
</dbReference>
<dbReference type="InterPro" id="IPR036179">
    <property type="entry name" value="Ig-like_dom_sf"/>
</dbReference>
<dbReference type="PANTHER" id="PTHR47633:SF8">
    <property type="entry name" value="SPEG NEIGHBOR PROTEIN"/>
    <property type="match status" value="1"/>
</dbReference>
<dbReference type="SUPFAM" id="SSF48726">
    <property type="entry name" value="Immunoglobulin"/>
    <property type="match status" value="1"/>
</dbReference>
<dbReference type="EMBL" id="CAJNOL010001544">
    <property type="protein sequence ID" value="CAF1379480.1"/>
    <property type="molecule type" value="Genomic_DNA"/>
</dbReference>
<evidence type="ECO:0000313" key="3">
    <source>
        <dbReference type="EMBL" id="CAF1145849.1"/>
    </source>
</evidence>
<proteinExistence type="predicted"/>
<dbReference type="SMART" id="SM00409">
    <property type="entry name" value="IG"/>
    <property type="match status" value="1"/>
</dbReference>